<dbReference type="SUPFAM" id="SSF57247">
    <property type="entry name" value="Bowman-Birk inhibitor, BBI"/>
    <property type="match status" value="1"/>
</dbReference>
<dbReference type="RefSeq" id="XP_060670062.1">
    <property type="nucleotide sequence ID" value="XM_060814079.1"/>
</dbReference>
<dbReference type="PANTHER" id="PTHR33479:SF19">
    <property type="entry name" value="BOWMAN-BIRK TYPE PROTEINASE INHIBITOR C-II"/>
    <property type="match status" value="1"/>
</dbReference>
<keyword evidence="6" id="KW-0732">Signal</keyword>
<evidence type="ECO:0000256" key="3">
    <source>
        <dbReference type="ARBA" id="ARBA00022900"/>
    </source>
</evidence>
<evidence type="ECO:0000256" key="1">
    <source>
        <dbReference type="ARBA" id="ARBA00008506"/>
    </source>
</evidence>
<gene>
    <name evidence="9" type="primary">LOC107418517</name>
</gene>
<evidence type="ECO:0000256" key="2">
    <source>
        <dbReference type="ARBA" id="ARBA00022690"/>
    </source>
</evidence>
<dbReference type="InterPro" id="IPR035995">
    <property type="entry name" value="Bowman-Birk_prot_inh"/>
</dbReference>
<feature type="domain" description="Bowman-Birk serine protease inhibitors family" evidence="7">
    <location>
        <begin position="54"/>
        <end position="109"/>
    </location>
</feature>
<dbReference type="Pfam" id="PF00228">
    <property type="entry name" value="Bowman-Birk_leg"/>
    <property type="match status" value="2"/>
</dbReference>
<keyword evidence="8" id="KW-1185">Reference proteome</keyword>
<evidence type="ECO:0000259" key="7">
    <source>
        <dbReference type="SMART" id="SM00269"/>
    </source>
</evidence>
<evidence type="ECO:0000256" key="4">
    <source>
        <dbReference type="ARBA" id="ARBA00023157"/>
    </source>
</evidence>
<dbReference type="InterPro" id="IPR000877">
    <property type="entry name" value="Prot_inh_BBI"/>
</dbReference>
<name>A0ABM4A037_ZIZJJ</name>
<evidence type="ECO:0000313" key="9">
    <source>
        <dbReference type="RefSeq" id="XP_060670062.1"/>
    </source>
</evidence>
<dbReference type="PANTHER" id="PTHR33479">
    <property type="entry name" value="BOWMAN-BIRK TYPE BRAN TRYPSIN INHIBITOR"/>
    <property type="match status" value="1"/>
</dbReference>
<dbReference type="Gene3D" id="2.10.69.10">
    <property type="entry name" value="Cysteine Protease (Bromelain) Inhibitor, subunit H"/>
    <property type="match status" value="1"/>
</dbReference>
<keyword evidence="2 5" id="KW-0646">Protease inhibitor</keyword>
<reference evidence="9" key="1">
    <citation type="submission" date="2025-08" db="UniProtKB">
        <authorList>
            <consortium name="RefSeq"/>
        </authorList>
    </citation>
    <scope>IDENTIFICATION</scope>
    <source>
        <tissue evidence="9">Seedling</tissue>
    </source>
</reference>
<evidence type="ECO:0000256" key="6">
    <source>
        <dbReference type="SAM" id="SignalP"/>
    </source>
</evidence>
<evidence type="ECO:0000256" key="5">
    <source>
        <dbReference type="RuleBase" id="RU003856"/>
    </source>
</evidence>
<organism evidence="8 9">
    <name type="scientific">Ziziphus jujuba</name>
    <name type="common">Chinese jujube</name>
    <name type="synonym">Ziziphus sativa</name>
    <dbReference type="NCBI Taxonomy" id="326968"/>
    <lineage>
        <taxon>Eukaryota</taxon>
        <taxon>Viridiplantae</taxon>
        <taxon>Streptophyta</taxon>
        <taxon>Embryophyta</taxon>
        <taxon>Tracheophyta</taxon>
        <taxon>Spermatophyta</taxon>
        <taxon>Magnoliopsida</taxon>
        <taxon>eudicotyledons</taxon>
        <taxon>Gunneridae</taxon>
        <taxon>Pentapetalae</taxon>
        <taxon>rosids</taxon>
        <taxon>fabids</taxon>
        <taxon>Rosales</taxon>
        <taxon>Rhamnaceae</taxon>
        <taxon>Paliureae</taxon>
        <taxon>Ziziphus</taxon>
    </lineage>
</organism>
<protein>
    <submittedName>
        <fullName evidence="9">Horsegram inhibitor 1 isoform X1</fullName>
    </submittedName>
</protein>
<evidence type="ECO:0000313" key="8">
    <source>
        <dbReference type="Proteomes" id="UP001652623"/>
    </source>
</evidence>
<dbReference type="GeneID" id="107418517"/>
<feature type="chain" id="PRO_5047472794" evidence="6">
    <location>
        <begin position="27"/>
        <end position="125"/>
    </location>
</feature>
<feature type="signal peptide" evidence="6">
    <location>
        <begin position="1"/>
        <end position="26"/>
    </location>
</feature>
<proteinExistence type="inferred from homology"/>
<sequence>MAALKKIVVLHVALLVLVLAAVSAKADRVDLFELSSSNNQKSVDGYKGPDIPACCDNCMCTKSIPPQCRCTDVFIGTERCKNCERCYCTRSIPPQCRCADVKDFCDPPCSYSSFSTAQIIKQVPA</sequence>
<dbReference type="CDD" id="cd00023">
    <property type="entry name" value="BBI"/>
    <property type="match status" value="1"/>
</dbReference>
<dbReference type="Proteomes" id="UP001652623">
    <property type="component" value="Chromosome 2"/>
</dbReference>
<dbReference type="SMART" id="SM00269">
    <property type="entry name" value="BowB"/>
    <property type="match status" value="1"/>
</dbReference>
<keyword evidence="3 5" id="KW-0722">Serine protease inhibitor</keyword>
<keyword evidence="4" id="KW-1015">Disulfide bond</keyword>
<accession>A0ABM4A037</accession>
<comment type="similarity">
    <text evidence="1 5">Belongs to the Bowman-Birk serine protease inhibitor family.</text>
</comment>